<dbReference type="InterPro" id="IPR037914">
    <property type="entry name" value="SpoVT-AbrB_sf"/>
</dbReference>
<gene>
    <name evidence="2" type="ORF">FHS57_002169</name>
</gene>
<dbReference type="Proteomes" id="UP000541352">
    <property type="component" value="Unassembled WGS sequence"/>
</dbReference>
<dbReference type="GO" id="GO:0003677">
    <property type="term" value="F:DNA binding"/>
    <property type="evidence" value="ECO:0007669"/>
    <property type="project" value="InterPro"/>
</dbReference>
<accession>A0A7W5ZJR5</accession>
<dbReference type="EMBL" id="JACIBY010000004">
    <property type="protein sequence ID" value="MBB3838164.1"/>
    <property type="molecule type" value="Genomic_DNA"/>
</dbReference>
<dbReference type="Gene3D" id="2.10.260.10">
    <property type="match status" value="1"/>
</dbReference>
<evidence type="ECO:0000259" key="1">
    <source>
        <dbReference type="SMART" id="SM00966"/>
    </source>
</evidence>
<dbReference type="SUPFAM" id="SSF89447">
    <property type="entry name" value="AbrB/MazE/MraZ-like"/>
    <property type="match status" value="1"/>
</dbReference>
<dbReference type="RefSeq" id="WP_183973356.1">
    <property type="nucleotide sequence ID" value="NZ_JACIBY010000004.1"/>
</dbReference>
<protein>
    <submittedName>
        <fullName evidence="2">Antitoxin MazE</fullName>
    </submittedName>
</protein>
<dbReference type="SMART" id="SM00966">
    <property type="entry name" value="SpoVT_AbrB"/>
    <property type="match status" value="1"/>
</dbReference>
<dbReference type="AlphaFoldDB" id="A0A7W5ZJR5"/>
<sequence>MELSVITIGNSRGIRLSKSILEKYSISDKIELVLEQGYMILKPKPEPRKGWEDAFKQMHERGDDTLLIRDLLEDETFVD</sequence>
<reference evidence="2 3" key="1">
    <citation type="submission" date="2020-08" db="EMBL/GenBank/DDBJ databases">
        <title>Genomic Encyclopedia of Type Strains, Phase IV (KMG-IV): sequencing the most valuable type-strain genomes for metagenomic binning, comparative biology and taxonomic classification.</title>
        <authorList>
            <person name="Goeker M."/>
        </authorList>
    </citation>
    <scope>NUCLEOTIDE SEQUENCE [LARGE SCALE GENOMIC DNA]</scope>
    <source>
        <strain evidence="2 3">DSM 17976</strain>
    </source>
</reference>
<proteinExistence type="predicted"/>
<name>A0A7W5ZJR5_9BACT</name>
<organism evidence="2 3">
    <name type="scientific">Runella defluvii</name>
    <dbReference type="NCBI Taxonomy" id="370973"/>
    <lineage>
        <taxon>Bacteria</taxon>
        <taxon>Pseudomonadati</taxon>
        <taxon>Bacteroidota</taxon>
        <taxon>Cytophagia</taxon>
        <taxon>Cytophagales</taxon>
        <taxon>Spirosomataceae</taxon>
        <taxon>Runella</taxon>
    </lineage>
</organism>
<comment type="caution">
    <text evidence="2">The sequence shown here is derived from an EMBL/GenBank/DDBJ whole genome shotgun (WGS) entry which is preliminary data.</text>
</comment>
<dbReference type="InterPro" id="IPR007159">
    <property type="entry name" value="SpoVT-AbrB_dom"/>
</dbReference>
<keyword evidence="3" id="KW-1185">Reference proteome</keyword>
<evidence type="ECO:0000313" key="2">
    <source>
        <dbReference type="EMBL" id="MBB3838164.1"/>
    </source>
</evidence>
<feature type="domain" description="SpoVT-AbrB" evidence="1">
    <location>
        <begin position="6"/>
        <end position="49"/>
    </location>
</feature>
<evidence type="ECO:0000313" key="3">
    <source>
        <dbReference type="Proteomes" id="UP000541352"/>
    </source>
</evidence>